<proteinExistence type="inferred from homology"/>
<dbReference type="EMBL" id="JAKLMC020000006">
    <property type="protein sequence ID" value="KAK5955884.1"/>
    <property type="molecule type" value="Genomic_DNA"/>
</dbReference>
<reference evidence="4 5" key="1">
    <citation type="submission" date="2022-12" db="EMBL/GenBank/DDBJ databases">
        <title>Genomic features and morphological characterization of a novel Knufia sp. strain isolated from spacecraft assembly facility.</title>
        <authorList>
            <person name="Teixeira M."/>
            <person name="Chander A.M."/>
            <person name="Stajich J.E."/>
            <person name="Venkateswaran K."/>
        </authorList>
    </citation>
    <scope>NUCLEOTIDE SEQUENCE [LARGE SCALE GENOMIC DNA]</scope>
    <source>
        <strain evidence="4 5">FJI-L2-BK-P2</strain>
    </source>
</reference>
<dbReference type="AlphaFoldDB" id="A0AAN8EHL6"/>
<sequence>MAPNRAMRSLSRTPSTYNTPNKRPLPATPTHDPRRRRVTIASRPSSALSYQSTSQRTPAGTPAPILPRGAPDVLSQADEDDALDHIIMAVDKTGKNTVGCSYYVAREGLLLCMEDIEDAEEGTIDGLKLDIQPTIVLLSPRLEMPEQEIARSNSLDLSDNDEPALPYKLELRPSGDFKYEQALQKLSTISTLEARPGVKFLVPGEDELYDERNYADEMGLTAERGRTLHISGSINLDSKVSVGCAGAVITYLQRKRQSEYLQGDPAADQAYQILRMEMFSLKGTMLVNLDTLAALQILQPESHPNAAKQGPGTSGAKESLSIYGLFYHFVKTPQGRQRLRNIFIHPSTNMDVIKGRHDSISVFAKAENRDPLQKLSKSLTKIKNMKRIMTMLHKGIEGGNSNTGSIKSGVWSSLLDFCFHVIDITETLQEIIGIDLVTIYRRLRNAFNRAEFQRLGKIM</sequence>
<feature type="compositionally biased region" description="Polar residues" evidence="2">
    <location>
        <begin position="42"/>
        <end position="58"/>
    </location>
</feature>
<feature type="region of interest" description="Disordered" evidence="2">
    <location>
        <begin position="1"/>
        <end position="71"/>
    </location>
</feature>
<keyword evidence="5" id="KW-1185">Reference proteome</keyword>
<dbReference type="SUPFAM" id="SSF48334">
    <property type="entry name" value="DNA repair protein MutS, domain III"/>
    <property type="match status" value="1"/>
</dbReference>
<comment type="similarity">
    <text evidence="1">Belongs to the DNA mismatch repair MutS family.</text>
</comment>
<dbReference type="Gene3D" id="1.10.1420.10">
    <property type="match status" value="1"/>
</dbReference>
<name>A0AAN8EHL6_9EURO</name>
<dbReference type="GO" id="GO:0140664">
    <property type="term" value="F:ATP-dependent DNA damage sensor activity"/>
    <property type="evidence" value="ECO:0007669"/>
    <property type="project" value="InterPro"/>
</dbReference>
<dbReference type="GO" id="GO:0051026">
    <property type="term" value="P:chiasma assembly"/>
    <property type="evidence" value="ECO:0007669"/>
    <property type="project" value="TreeGrafter"/>
</dbReference>
<comment type="caution">
    <text evidence="4">The sequence shown here is derived from an EMBL/GenBank/DDBJ whole genome shotgun (WGS) entry which is preliminary data.</text>
</comment>
<feature type="domain" description="DNA mismatch repair protein MutS core" evidence="3">
    <location>
        <begin position="290"/>
        <end position="403"/>
    </location>
</feature>
<accession>A0AAN8EHL6</accession>
<organism evidence="4 5">
    <name type="scientific">Knufia fluminis</name>
    <dbReference type="NCBI Taxonomy" id="191047"/>
    <lineage>
        <taxon>Eukaryota</taxon>
        <taxon>Fungi</taxon>
        <taxon>Dikarya</taxon>
        <taxon>Ascomycota</taxon>
        <taxon>Pezizomycotina</taxon>
        <taxon>Eurotiomycetes</taxon>
        <taxon>Chaetothyriomycetidae</taxon>
        <taxon>Chaetothyriales</taxon>
        <taxon>Trichomeriaceae</taxon>
        <taxon>Knufia</taxon>
    </lineage>
</organism>
<evidence type="ECO:0000256" key="1">
    <source>
        <dbReference type="ARBA" id="ARBA00006271"/>
    </source>
</evidence>
<dbReference type="PANTHER" id="PTHR11361:SF20">
    <property type="entry name" value="MUTS PROTEIN HOMOLOG 5"/>
    <property type="match status" value="1"/>
</dbReference>
<dbReference type="GO" id="GO:0005524">
    <property type="term" value="F:ATP binding"/>
    <property type="evidence" value="ECO:0007669"/>
    <property type="project" value="InterPro"/>
</dbReference>
<feature type="compositionally biased region" description="Polar residues" evidence="2">
    <location>
        <begin position="10"/>
        <end position="21"/>
    </location>
</feature>
<dbReference type="GO" id="GO:0030983">
    <property type="term" value="F:mismatched DNA binding"/>
    <property type="evidence" value="ECO:0007669"/>
    <property type="project" value="InterPro"/>
</dbReference>
<dbReference type="InterPro" id="IPR036187">
    <property type="entry name" value="DNA_mismatch_repair_MutS_sf"/>
</dbReference>
<dbReference type="InterPro" id="IPR007696">
    <property type="entry name" value="DNA_mismatch_repair_MutS_core"/>
</dbReference>
<evidence type="ECO:0000259" key="3">
    <source>
        <dbReference type="Pfam" id="PF05192"/>
    </source>
</evidence>
<dbReference type="Pfam" id="PF05192">
    <property type="entry name" value="MutS_III"/>
    <property type="match status" value="1"/>
</dbReference>
<dbReference type="InterPro" id="IPR045076">
    <property type="entry name" value="MutS"/>
</dbReference>
<gene>
    <name evidence="4" type="ORF">OHC33_003526</name>
</gene>
<evidence type="ECO:0000313" key="4">
    <source>
        <dbReference type="EMBL" id="KAK5955884.1"/>
    </source>
</evidence>
<dbReference type="GO" id="GO:0006298">
    <property type="term" value="P:mismatch repair"/>
    <property type="evidence" value="ECO:0007669"/>
    <property type="project" value="InterPro"/>
</dbReference>
<dbReference type="GO" id="GO:0005634">
    <property type="term" value="C:nucleus"/>
    <property type="evidence" value="ECO:0007669"/>
    <property type="project" value="TreeGrafter"/>
</dbReference>
<dbReference type="Proteomes" id="UP001316803">
    <property type="component" value="Unassembled WGS sequence"/>
</dbReference>
<protein>
    <recommendedName>
        <fullName evidence="3">DNA mismatch repair protein MutS core domain-containing protein</fullName>
    </recommendedName>
</protein>
<evidence type="ECO:0000313" key="5">
    <source>
        <dbReference type="Proteomes" id="UP001316803"/>
    </source>
</evidence>
<dbReference type="PANTHER" id="PTHR11361">
    <property type="entry name" value="DNA MISMATCH REPAIR PROTEIN MUTS FAMILY MEMBER"/>
    <property type="match status" value="1"/>
</dbReference>
<evidence type="ECO:0000256" key="2">
    <source>
        <dbReference type="SAM" id="MobiDB-lite"/>
    </source>
</evidence>